<evidence type="ECO:0000313" key="1">
    <source>
        <dbReference type="EMBL" id="EPR78530.1"/>
    </source>
</evidence>
<reference evidence="2" key="1">
    <citation type="journal article" date="2013" name="PLoS Genet.">
        <title>The genome of Spraguea lophii and the basis of host-microsporidian interactions.</title>
        <authorList>
            <person name="Campbell S.E."/>
            <person name="Williams T.A."/>
            <person name="Yousuf A."/>
            <person name="Soanes D.M."/>
            <person name="Paszkiewicz K.H."/>
            <person name="Williams B.A.P."/>
        </authorList>
    </citation>
    <scope>NUCLEOTIDE SEQUENCE [LARGE SCALE GENOMIC DNA]</scope>
    <source>
        <strain evidence="2">42_110</strain>
    </source>
</reference>
<gene>
    <name evidence="1" type="ORF">SLOPH_1755</name>
</gene>
<dbReference type="EMBL" id="ATCN01000724">
    <property type="protein sequence ID" value="EPR78530.1"/>
    <property type="molecule type" value="Genomic_DNA"/>
</dbReference>
<dbReference type="HOGENOM" id="CLU_1717695_0_0_1"/>
<dbReference type="VEuPathDB" id="MicrosporidiaDB:SLOPH_1755"/>
<name>S7W6T6_SPRLO</name>
<protein>
    <submittedName>
        <fullName evidence="1">Uncharacterized protein</fullName>
    </submittedName>
</protein>
<accession>S7W6T6</accession>
<dbReference type="Proteomes" id="UP000014978">
    <property type="component" value="Unassembled WGS sequence"/>
</dbReference>
<dbReference type="InParanoid" id="S7W6T6"/>
<proteinExistence type="predicted"/>
<feature type="non-terminal residue" evidence="1">
    <location>
        <position position="1"/>
    </location>
</feature>
<dbReference type="AlphaFoldDB" id="S7W6T6"/>
<organism evidence="1 2">
    <name type="scientific">Spraguea lophii (strain 42_110)</name>
    <name type="common">Microsporidian parasite</name>
    <dbReference type="NCBI Taxonomy" id="1358809"/>
    <lineage>
        <taxon>Eukaryota</taxon>
        <taxon>Fungi</taxon>
        <taxon>Fungi incertae sedis</taxon>
        <taxon>Microsporidia</taxon>
        <taxon>Spragueidae</taxon>
        <taxon>Spraguea</taxon>
    </lineage>
</organism>
<keyword evidence="2" id="KW-1185">Reference proteome</keyword>
<comment type="caution">
    <text evidence="1">The sequence shown here is derived from an EMBL/GenBank/DDBJ whole genome shotgun (WGS) entry which is preliminary data.</text>
</comment>
<sequence length="153" mass="18187">ISCYNIIQLLIQQYNNDINGNSMSDISDTSGNGMSDNKYMNDNNTNEYIKTTTNNIITTNNRTTTNNHTNNHTTNHITNIINDINIYCLISKNIFSKYIIDIKKYNYSITLSIMDYFKPYSLFKYHRSQDVWFRKIYFIFSNYIIYNDFIKIK</sequence>
<evidence type="ECO:0000313" key="2">
    <source>
        <dbReference type="Proteomes" id="UP000014978"/>
    </source>
</evidence>